<dbReference type="RefSeq" id="WP_013419213.1">
    <property type="nucleotide sequence ID" value="NZ_JAEMUK010000005.1"/>
</dbReference>
<comment type="caution">
    <text evidence="2">The sequence shown here is derived from an EMBL/GenBank/DDBJ whole genome shotgun (WGS) entry which is preliminary data.</text>
</comment>
<accession>A0A8I1GFL7</accession>
<proteinExistence type="predicted"/>
<evidence type="ECO:0000313" key="3">
    <source>
        <dbReference type="Proteomes" id="UP000623250"/>
    </source>
</evidence>
<organism evidence="2 3">
    <name type="scientific">Rhodomicrobium udaipurense</name>
    <dbReference type="NCBI Taxonomy" id="1202716"/>
    <lineage>
        <taxon>Bacteria</taxon>
        <taxon>Pseudomonadati</taxon>
        <taxon>Pseudomonadota</taxon>
        <taxon>Alphaproteobacteria</taxon>
        <taxon>Hyphomicrobiales</taxon>
        <taxon>Hyphomicrobiaceae</taxon>
        <taxon>Rhodomicrobium</taxon>
    </lineage>
</organism>
<feature type="chain" id="PRO_5034105160" description="Lipoprotein" evidence="1">
    <location>
        <begin position="21"/>
        <end position="75"/>
    </location>
</feature>
<dbReference type="Proteomes" id="UP000623250">
    <property type="component" value="Unassembled WGS sequence"/>
</dbReference>
<keyword evidence="3" id="KW-1185">Reference proteome</keyword>
<evidence type="ECO:0000256" key="1">
    <source>
        <dbReference type="SAM" id="SignalP"/>
    </source>
</evidence>
<reference evidence="2 3" key="1">
    <citation type="submission" date="2020-12" db="EMBL/GenBank/DDBJ databases">
        <title>Revised draft genomes of Rhodomicrobium vannielii ATCC 17100 and Rhodomicrobium udaipurense JA643.</title>
        <authorList>
            <person name="Conners E.M."/>
            <person name="Davenport E.J."/>
            <person name="Bose A."/>
        </authorList>
    </citation>
    <scope>NUCLEOTIDE SEQUENCE [LARGE SCALE GENOMIC DNA]</scope>
    <source>
        <strain evidence="2 3">JA643</strain>
    </source>
</reference>
<feature type="signal peptide" evidence="1">
    <location>
        <begin position="1"/>
        <end position="20"/>
    </location>
</feature>
<dbReference type="EMBL" id="JAEMUK010000005">
    <property type="protein sequence ID" value="MBJ7542390.1"/>
    <property type="molecule type" value="Genomic_DNA"/>
</dbReference>
<dbReference type="PROSITE" id="PS51257">
    <property type="entry name" value="PROKAR_LIPOPROTEIN"/>
    <property type="match status" value="1"/>
</dbReference>
<dbReference type="AlphaFoldDB" id="A0A8I1GFL7"/>
<keyword evidence="1" id="KW-0732">Signal</keyword>
<name>A0A8I1GFL7_9HYPH</name>
<evidence type="ECO:0000313" key="2">
    <source>
        <dbReference type="EMBL" id="MBJ7542390.1"/>
    </source>
</evidence>
<protein>
    <recommendedName>
        <fullName evidence="4">Lipoprotein</fullName>
    </recommendedName>
</protein>
<gene>
    <name evidence="2" type="ORF">JDN41_02340</name>
</gene>
<sequence length="75" mass="8100">MKRVLTAAAMTVCFSGAAWAACSGGSLPDGKGGCYYPPFASADWYKKQKIREARMRRLCAMGRKWACPGPGPVVR</sequence>
<evidence type="ECO:0008006" key="4">
    <source>
        <dbReference type="Google" id="ProtNLM"/>
    </source>
</evidence>